<reference evidence="1 2" key="1">
    <citation type="journal article" date="2021" name="Int. J. Syst. Evol. Microbiol.">
        <title>Lentilactobacillus fungorum sp. nov., isolated from spent mushroom substrates.</title>
        <authorList>
            <person name="Tohno M."/>
            <person name="Tanizawa Y."/>
            <person name="Kojima Y."/>
            <person name="Sakamoto M."/>
            <person name="Ohkuma M."/>
            <person name="Kobayashi H."/>
        </authorList>
    </citation>
    <scope>NUCLEOTIDE SEQUENCE [LARGE SCALE GENOMIC DNA]</scope>
    <source>
        <strain evidence="1 2">YK48G</strain>
    </source>
</reference>
<comment type="caution">
    <text evidence="1">The sequence shown here is derived from an EMBL/GenBank/DDBJ whole genome shotgun (WGS) entry which is preliminary data.</text>
</comment>
<sequence>MAKITRGYVSEGGPQADIYSYKVLRVNQSGHNYRIHSKFTLGNTTYFTLKIRHVSKNKLKFKGMPILHKVSKSHYYWYANHGVTG</sequence>
<proteinExistence type="predicted"/>
<keyword evidence="2" id="KW-1185">Reference proteome</keyword>
<protein>
    <submittedName>
        <fullName evidence="1">Uncharacterized protein</fullName>
    </submittedName>
</protein>
<name>A0ABQ3VVP2_9LACO</name>
<organism evidence="1 2">
    <name type="scientific">Lentilactobacillus fungorum</name>
    <dbReference type="NCBI Taxonomy" id="2201250"/>
    <lineage>
        <taxon>Bacteria</taxon>
        <taxon>Bacillati</taxon>
        <taxon>Bacillota</taxon>
        <taxon>Bacilli</taxon>
        <taxon>Lactobacillales</taxon>
        <taxon>Lactobacillaceae</taxon>
        <taxon>Lentilactobacillus</taxon>
    </lineage>
</organism>
<dbReference type="Proteomes" id="UP000604765">
    <property type="component" value="Unassembled WGS sequence"/>
</dbReference>
<evidence type="ECO:0000313" key="2">
    <source>
        <dbReference type="Proteomes" id="UP000604765"/>
    </source>
</evidence>
<gene>
    <name evidence="1" type="ORF">YK48G_01280</name>
</gene>
<evidence type="ECO:0000313" key="1">
    <source>
        <dbReference type="EMBL" id="GHP12703.1"/>
    </source>
</evidence>
<dbReference type="EMBL" id="BNJR01000004">
    <property type="protein sequence ID" value="GHP12703.1"/>
    <property type="molecule type" value="Genomic_DNA"/>
</dbReference>
<accession>A0ABQ3VVP2</accession>